<dbReference type="AlphaFoldDB" id="A0A9X3X789"/>
<gene>
    <name evidence="7" type="ORF">KEG57_25445</name>
</gene>
<reference evidence="7 8" key="1">
    <citation type="submission" date="2021-04" db="EMBL/GenBank/DDBJ databases">
        <title>Genome analysis of Polyangium sp.</title>
        <authorList>
            <person name="Li Y."/>
            <person name="Wang J."/>
        </authorList>
    </citation>
    <scope>NUCLEOTIDE SEQUENCE [LARGE SCALE GENOMIC DNA]</scope>
    <source>
        <strain evidence="7 8">SDU14</strain>
    </source>
</reference>
<dbReference type="RefSeq" id="WP_272418601.1">
    <property type="nucleotide sequence ID" value="NZ_JAGTJJ010000016.1"/>
</dbReference>
<dbReference type="InterPro" id="IPR001123">
    <property type="entry name" value="LeuE-type"/>
</dbReference>
<proteinExistence type="predicted"/>
<feature type="transmembrane region" description="Helical" evidence="6">
    <location>
        <begin position="109"/>
        <end position="130"/>
    </location>
</feature>
<keyword evidence="5 6" id="KW-0472">Membrane</keyword>
<dbReference type="Pfam" id="PF01810">
    <property type="entry name" value="LysE"/>
    <property type="match status" value="1"/>
</dbReference>
<evidence type="ECO:0000256" key="3">
    <source>
        <dbReference type="ARBA" id="ARBA00022692"/>
    </source>
</evidence>
<accession>A0A9X3X789</accession>
<organism evidence="7 8">
    <name type="scientific">Polyangium jinanense</name>
    <dbReference type="NCBI Taxonomy" id="2829994"/>
    <lineage>
        <taxon>Bacteria</taxon>
        <taxon>Pseudomonadati</taxon>
        <taxon>Myxococcota</taxon>
        <taxon>Polyangia</taxon>
        <taxon>Polyangiales</taxon>
        <taxon>Polyangiaceae</taxon>
        <taxon>Polyangium</taxon>
    </lineage>
</organism>
<evidence type="ECO:0000313" key="8">
    <source>
        <dbReference type="Proteomes" id="UP001151081"/>
    </source>
</evidence>
<protein>
    <submittedName>
        <fullName evidence="7">Amino acid transporter</fullName>
    </submittedName>
</protein>
<keyword evidence="4 6" id="KW-1133">Transmembrane helix</keyword>
<comment type="caution">
    <text evidence="7">The sequence shown here is derived from an EMBL/GenBank/DDBJ whole genome shotgun (WGS) entry which is preliminary data.</text>
</comment>
<evidence type="ECO:0000256" key="6">
    <source>
        <dbReference type="SAM" id="Phobius"/>
    </source>
</evidence>
<dbReference type="PANTHER" id="PTHR30086:SF20">
    <property type="entry name" value="ARGININE EXPORTER PROTEIN ARGO-RELATED"/>
    <property type="match status" value="1"/>
</dbReference>
<comment type="subcellular location">
    <subcellularLocation>
        <location evidence="1">Cell membrane</location>
        <topology evidence="1">Multi-pass membrane protein</topology>
    </subcellularLocation>
</comment>
<feature type="transmembrane region" description="Helical" evidence="6">
    <location>
        <begin position="36"/>
        <end position="61"/>
    </location>
</feature>
<evidence type="ECO:0000313" key="7">
    <source>
        <dbReference type="EMBL" id="MDC3983880.1"/>
    </source>
</evidence>
<feature type="transmembrane region" description="Helical" evidence="6">
    <location>
        <begin position="67"/>
        <end position="88"/>
    </location>
</feature>
<name>A0A9X3X789_9BACT</name>
<keyword evidence="3 6" id="KW-0812">Transmembrane</keyword>
<dbReference type="Proteomes" id="UP001151081">
    <property type="component" value="Unassembled WGS sequence"/>
</dbReference>
<feature type="transmembrane region" description="Helical" evidence="6">
    <location>
        <begin position="6"/>
        <end position="27"/>
    </location>
</feature>
<feature type="transmembrane region" description="Helical" evidence="6">
    <location>
        <begin position="150"/>
        <end position="171"/>
    </location>
</feature>
<evidence type="ECO:0000256" key="4">
    <source>
        <dbReference type="ARBA" id="ARBA00022989"/>
    </source>
</evidence>
<evidence type="ECO:0000256" key="2">
    <source>
        <dbReference type="ARBA" id="ARBA00022475"/>
    </source>
</evidence>
<dbReference type="GO" id="GO:0015171">
    <property type="term" value="F:amino acid transmembrane transporter activity"/>
    <property type="evidence" value="ECO:0007669"/>
    <property type="project" value="TreeGrafter"/>
</dbReference>
<feature type="transmembrane region" description="Helical" evidence="6">
    <location>
        <begin position="183"/>
        <end position="207"/>
    </location>
</feature>
<keyword evidence="2" id="KW-1003">Cell membrane</keyword>
<dbReference type="GO" id="GO:0005886">
    <property type="term" value="C:plasma membrane"/>
    <property type="evidence" value="ECO:0007669"/>
    <property type="project" value="UniProtKB-SubCell"/>
</dbReference>
<keyword evidence="8" id="KW-1185">Reference proteome</keyword>
<dbReference type="EMBL" id="JAGTJJ010000016">
    <property type="protein sequence ID" value="MDC3983880.1"/>
    <property type="molecule type" value="Genomic_DNA"/>
</dbReference>
<evidence type="ECO:0000256" key="1">
    <source>
        <dbReference type="ARBA" id="ARBA00004651"/>
    </source>
</evidence>
<evidence type="ECO:0000256" key="5">
    <source>
        <dbReference type="ARBA" id="ARBA00023136"/>
    </source>
</evidence>
<dbReference type="PANTHER" id="PTHR30086">
    <property type="entry name" value="ARGININE EXPORTER PROTEIN ARGO"/>
    <property type="match status" value="1"/>
</dbReference>
<sequence length="212" mass="22173">MFSAASQGFLTSLSLIVAIGSQNAFVLRQGLAGRHIVLVCLICSVCDFVLMSAGVLGLGANLGSRPWLSWLLACGGTVFLFCYGARALRSAWKRESTLDVEAHGARAAPVSLLGAAAATLAVTLLNPHVYLDTVVMVGGIATSLSSGERVLFLVGASLASASWFFSLGLGARKLRPVFARPSAWRVLDGLIGVVMWVIGFSLAGHVVRTIPT</sequence>